<evidence type="ECO:0000313" key="3">
    <source>
        <dbReference type="Proteomes" id="UP001226574"/>
    </source>
</evidence>
<reference evidence="2 3" key="1">
    <citation type="submission" date="2023-08" db="EMBL/GenBank/DDBJ databases">
        <title>Pseudoalteromonas haloplanktis LL1 genome.</title>
        <authorList>
            <person name="Wu S."/>
        </authorList>
    </citation>
    <scope>NUCLEOTIDE SEQUENCE [LARGE SCALE GENOMIC DNA]</scope>
    <source>
        <strain evidence="2 3">LL1</strain>
    </source>
</reference>
<sequence>MKKYVIHPFAFCFLVQQKSRKIIICLCLLLGVPTAAWSSNLITDNQWKEDINIYLEKLEQGHLNVFHTTPKERIYENVKVLRKQLPKLSDNEILVRLMEITRMVGDGHTSFPLWGPKLNKFPIKLMAIDKRLFVTATTSENRRLLKTELVSINGTQIAEVFDSLAKLVPFAENAYSTQVRVAQYMPMAEVLNGIGLVDANYSASFTFKKNNTVMHRDLHAEVSQNYDKPTLLGTFNPQVKNTAVNEGLWFSSSKNKNSVYVKFQRYTNVNSMEKFADELLRFINENQSENLIIDLRNNFGGDFFAGLKLAQYLVLADSLNWKSGSYVLINNVTFSAAMSNAAQFKSILNAMLIGEPTGAKPKGYQDMGEFTLPNSKRVVTFSKRFYDFMGNNKDAIYPDKTIKLTVDDYLKNTDKPLDWVLEQVDWYKK</sequence>
<dbReference type="InterPro" id="IPR029045">
    <property type="entry name" value="ClpP/crotonase-like_dom_sf"/>
</dbReference>
<dbReference type="Proteomes" id="UP001226574">
    <property type="component" value="Unassembled WGS sequence"/>
</dbReference>
<dbReference type="RefSeq" id="WP_309039564.1">
    <property type="nucleotide sequence ID" value="NZ_JAVIFY010000016.1"/>
</dbReference>
<evidence type="ECO:0000256" key="1">
    <source>
        <dbReference type="SAM" id="SignalP"/>
    </source>
</evidence>
<comment type="caution">
    <text evidence="2">The sequence shown here is derived from an EMBL/GenBank/DDBJ whole genome shotgun (WGS) entry which is preliminary data.</text>
</comment>
<organism evidence="2 3">
    <name type="scientific">Pseudoalteromonas haloplanktis</name>
    <name type="common">Alteromonas haloplanktis</name>
    <dbReference type="NCBI Taxonomy" id="228"/>
    <lineage>
        <taxon>Bacteria</taxon>
        <taxon>Pseudomonadati</taxon>
        <taxon>Pseudomonadota</taxon>
        <taxon>Gammaproteobacteria</taxon>
        <taxon>Alteromonadales</taxon>
        <taxon>Pseudoalteromonadaceae</taxon>
        <taxon>Pseudoalteromonas</taxon>
    </lineage>
</organism>
<feature type="signal peptide" evidence="1">
    <location>
        <begin position="1"/>
        <end position="38"/>
    </location>
</feature>
<keyword evidence="3" id="KW-1185">Reference proteome</keyword>
<gene>
    <name evidence="2" type="ORF">RC083_18000</name>
</gene>
<accession>A0ABU1BGI9</accession>
<feature type="chain" id="PRO_5046470987" description="Tail specific protease domain-containing protein" evidence="1">
    <location>
        <begin position="39"/>
        <end position="429"/>
    </location>
</feature>
<dbReference type="SUPFAM" id="SSF52096">
    <property type="entry name" value="ClpP/crotonase"/>
    <property type="match status" value="1"/>
</dbReference>
<keyword evidence="1" id="KW-0732">Signal</keyword>
<name>A0ABU1BGI9_PSEHA</name>
<evidence type="ECO:0000313" key="2">
    <source>
        <dbReference type="EMBL" id="MDQ9093470.1"/>
    </source>
</evidence>
<dbReference type="EMBL" id="JAVIFY010000016">
    <property type="protein sequence ID" value="MDQ9093470.1"/>
    <property type="molecule type" value="Genomic_DNA"/>
</dbReference>
<protein>
    <recommendedName>
        <fullName evidence="4">Tail specific protease domain-containing protein</fullName>
    </recommendedName>
</protein>
<dbReference type="Gene3D" id="3.90.226.10">
    <property type="entry name" value="2-enoyl-CoA Hydratase, Chain A, domain 1"/>
    <property type="match status" value="2"/>
</dbReference>
<evidence type="ECO:0008006" key="4">
    <source>
        <dbReference type="Google" id="ProtNLM"/>
    </source>
</evidence>
<proteinExistence type="predicted"/>